<evidence type="ECO:0000256" key="7">
    <source>
        <dbReference type="PIRNR" id="PIRNR037094"/>
    </source>
</evidence>
<keyword evidence="5 7" id="KW-0333">Golgi apparatus</keyword>
<feature type="domain" description="Clathrin/coatomer adaptor adaptin-like N-terminal" evidence="8">
    <location>
        <begin position="22"/>
        <end position="633"/>
    </location>
</feature>
<evidence type="ECO:0000256" key="3">
    <source>
        <dbReference type="ARBA" id="ARBA00022448"/>
    </source>
</evidence>
<protein>
    <recommendedName>
        <fullName evidence="7">AP-1 complex subunit gamma</fullName>
    </recommendedName>
</protein>
<evidence type="ECO:0000256" key="6">
    <source>
        <dbReference type="ARBA" id="ARBA00023136"/>
    </source>
</evidence>
<dbReference type="RefSeq" id="XP_067805031.1">
    <property type="nucleotide sequence ID" value="XM_067946240.1"/>
</dbReference>
<evidence type="ECO:0000256" key="2">
    <source>
        <dbReference type="ARBA" id="ARBA00004555"/>
    </source>
</evidence>
<dbReference type="InterPro" id="IPR017107">
    <property type="entry name" value="AP1_complex_gsu"/>
</dbReference>
<dbReference type="Proteomes" id="UP001214638">
    <property type="component" value="Unassembled WGS sequence"/>
</dbReference>
<comment type="similarity">
    <text evidence="7">Belongs to the adaptor complexes large subunit family.</text>
</comment>
<proteinExistence type="inferred from homology"/>
<dbReference type="PANTHER" id="PTHR22780">
    <property type="entry name" value="ADAPTIN, ALPHA/GAMMA/EPSILON"/>
    <property type="match status" value="1"/>
</dbReference>
<dbReference type="Gene3D" id="1.25.10.10">
    <property type="entry name" value="Leucine-rich Repeat Variant"/>
    <property type="match status" value="1"/>
</dbReference>
<accession>A0AAD9UQT5</accession>
<name>A0AAD9UQT5_9APIC</name>
<dbReference type="InterPro" id="IPR050840">
    <property type="entry name" value="Adaptor_Complx_Large_Subunit"/>
</dbReference>
<dbReference type="Pfam" id="PF01602">
    <property type="entry name" value="Adaptin_N"/>
    <property type="match status" value="1"/>
</dbReference>
<comment type="caution">
    <text evidence="9">The sequence shown here is derived from an EMBL/GenBank/DDBJ whole genome shotgun (WGS) entry which is preliminary data.</text>
</comment>
<dbReference type="GO" id="GO:0030121">
    <property type="term" value="C:AP-1 adaptor complex"/>
    <property type="evidence" value="ECO:0007669"/>
    <property type="project" value="InterPro"/>
</dbReference>
<evidence type="ECO:0000256" key="5">
    <source>
        <dbReference type="ARBA" id="ARBA00023034"/>
    </source>
</evidence>
<keyword evidence="7" id="KW-0968">Cytoplasmic vesicle</keyword>
<evidence type="ECO:0000313" key="10">
    <source>
        <dbReference type="Proteomes" id="UP001214638"/>
    </source>
</evidence>
<keyword evidence="10" id="KW-1185">Reference proteome</keyword>
<keyword evidence="6 7" id="KW-0472">Membrane</keyword>
<dbReference type="SUPFAM" id="SSF48371">
    <property type="entry name" value="ARM repeat"/>
    <property type="match status" value="1"/>
</dbReference>
<dbReference type="EMBL" id="JALLKP010000001">
    <property type="protein sequence ID" value="KAK2198189.1"/>
    <property type="molecule type" value="Genomic_DNA"/>
</dbReference>
<dbReference type="GO" id="GO:0006886">
    <property type="term" value="P:intracellular protein transport"/>
    <property type="evidence" value="ECO:0007669"/>
    <property type="project" value="UniProtKB-UniRule"/>
</dbReference>
<comment type="subcellular location">
    <subcellularLocation>
        <location evidence="1">Endomembrane system</location>
    </subcellularLocation>
    <subcellularLocation>
        <location evidence="2">Golgi apparatus</location>
    </subcellularLocation>
</comment>
<reference evidence="9" key="1">
    <citation type="journal article" date="2023" name="Nat. Microbiol.">
        <title>Babesia duncani multi-omics identifies virulence factors and drug targets.</title>
        <authorList>
            <person name="Singh P."/>
            <person name="Lonardi S."/>
            <person name="Liang Q."/>
            <person name="Vydyam P."/>
            <person name="Khabirova E."/>
            <person name="Fang T."/>
            <person name="Gihaz S."/>
            <person name="Thekkiniath J."/>
            <person name="Munshi M."/>
            <person name="Abel S."/>
            <person name="Ciampossin L."/>
            <person name="Batugedara G."/>
            <person name="Gupta M."/>
            <person name="Lu X.M."/>
            <person name="Lenz T."/>
            <person name="Chakravarty S."/>
            <person name="Cornillot E."/>
            <person name="Hu Y."/>
            <person name="Ma W."/>
            <person name="Gonzalez L.M."/>
            <person name="Sanchez S."/>
            <person name="Estrada K."/>
            <person name="Sanchez-Flores A."/>
            <person name="Montero E."/>
            <person name="Harb O.S."/>
            <person name="Le Roch K.G."/>
            <person name="Mamoun C.B."/>
        </authorList>
    </citation>
    <scope>NUCLEOTIDE SEQUENCE</scope>
    <source>
        <strain evidence="9">WA1</strain>
    </source>
</reference>
<keyword evidence="4 7" id="KW-0653">Protein transport</keyword>
<keyword evidence="3 7" id="KW-0813">Transport</keyword>
<dbReference type="AlphaFoldDB" id="A0AAD9UQT5"/>
<evidence type="ECO:0000256" key="4">
    <source>
        <dbReference type="ARBA" id="ARBA00022927"/>
    </source>
</evidence>
<dbReference type="InterPro" id="IPR002553">
    <property type="entry name" value="Clathrin/coatomer_adapt-like_N"/>
</dbReference>
<gene>
    <name evidence="9" type="ORF">BdWA1_001198</name>
</gene>
<organism evidence="9 10">
    <name type="scientific">Babesia duncani</name>
    <dbReference type="NCBI Taxonomy" id="323732"/>
    <lineage>
        <taxon>Eukaryota</taxon>
        <taxon>Sar</taxon>
        <taxon>Alveolata</taxon>
        <taxon>Apicomplexa</taxon>
        <taxon>Aconoidasida</taxon>
        <taxon>Piroplasmida</taxon>
        <taxon>Babesiidae</taxon>
        <taxon>Babesia</taxon>
    </lineage>
</organism>
<sequence length="704" mass="78950">MSSSVKDLIRTIRGCKTAAEEKAILSRECANIRGSLNTNSLTNRRRNITKLLLIQLLGQYTNFGQIECIKLLASNKFTDKRIGYLALNLLLTEETEVLTLAINSIKIDLNSSNPYVVELALRALANIGNEDIFQELHYEIERLLKSNVSNIRKKAAICAARMLRKIGQNNLVPDERALELANLHVQIVPSLLGDSNHGVVSAGLGIFEVLLAYYPMVLDMKHYYQLLIKTLKSLNEAGYGIGMMFGNSKEYEINGVNDPFLQIKLLGLIGKLHVKCKNEVGSNDLYDLISGIISNSKTKGSNHALLYECIRTIYSEFGDERFQKLGNDVVSKFMVSNDNNIKYIALGILNNFIKVEMEVGDPNWIIVIQSLRQPDVAIRKRALDVALKLVNSETIQPLMQHLYDFLLMADAPMKQESIRKIAKALCIHAKVYMYRLETMVKIFTLAGNFVPDDIFHEFIASISREQSQTRAEATRLLYCAVKNNFGQEVLVRAALWCIGEYTLEALKISLEGTTPTAALTQSPHCDDALLLMLDEPVPKATLSEYPMEVSESSKAKISSLLEAISKHILAVSNVMSTTVPSNCGEYLLMCIGKVIQKVPSEQARLVKILKKFKRHSNVQIQQRACEIEMIITEAIPNILTNDSPPEPFDDFNPGHTTNAMELLSLNSPKFDPVDFASRRPLDEPMLLHMEQTKVKDDFGDFDPF</sequence>
<dbReference type="KEGG" id="bdw:94335496"/>
<evidence type="ECO:0000259" key="8">
    <source>
        <dbReference type="Pfam" id="PF01602"/>
    </source>
</evidence>
<dbReference type="GO" id="GO:0016192">
    <property type="term" value="P:vesicle-mediated transport"/>
    <property type="evidence" value="ECO:0007669"/>
    <property type="project" value="InterPro"/>
</dbReference>
<dbReference type="PIRSF" id="PIRSF037094">
    <property type="entry name" value="AP1_complex_gamma"/>
    <property type="match status" value="1"/>
</dbReference>
<evidence type="ECO:0000313" key="9">
    <source>
        <dbReference type="EMBL" id="KAK2198189.1"/>
    </source>
</evidence>
<evidence type="ECO:0000256" key="1">
    <source>
        <dbReference type="ARBA" id="ARBA00004308"/>
    </source>
</evidence>
<dbReference type="InterPro" id="IPR011989">
    <property type="entry name" value="ARM-like"/>
</dbReference>
<dbReference type="GeneID" id="94335496"/>
<dbReference type="InterPro" id="IPR016024">
    <property type="entry name" value="ARM-type_fold"/>
</dbReference>